<sequence length="391" mass="45108">MTEEKELIKKRGSFKGRLTAFISYVDSLTTPLQNHDATELELRMGKLDTLYNQYDEVQLRLECIVDKPDLQLTERSCFETQYYKALAKAQILLSDHHNANSESAGSDKSSRVSNHKFVKLPTIQLPKFSGSYENWLEFHDTFSSLIHSNDEIDEINKFHYLRASLEGSAAVVIQSFEFSASNYTVAWNVLCERFSNKRLLVQNHVSALFNLETITRESSVTLKRLIDLLSKNLRALESLGEPVQYWDTLLIYIVTHKLDQKTYREWEEFKGHLKKDESVTFNIFLQFMRSRADLLETLETSRNFHFAPNRPSPKLKSMVSVQQSNIHNINSNKQFKGCYNCNGDHNLGSCPQFLALSNEARLKLLSSYKICYNCFKSGHFANHCKKPGCKI</sequence>
<organism evidence="3 4">
    <name type="scientific">Parnassius mnemosyne</name>
    <name type="common">clouded apollo</name>
    <dbReference type="NCBI Taxonomy" id="213953"/>
    <lineage>
        <taxon>Eukaryota</taxon>
        <taxon>Metazoa</taxon>
        <taxon>Ecdysozoa</taxon>
        <taxon>Arthropoda</taxon>
        <taxon>Hexapoda</taxon>
        <taxon>Insecta</taxon>
        <taxon>Pterygota</taxon>
        <taxon>Neoptera</taxon>
        <taxon>Endopterygota</taxon>
        <taxon>Lepidoptera</taxon>
        <taxon>Glossata</taxon>
        <taxon>Ditrysia</taxon>
        <taxon>Papilionoidea</taxon>
        <taxon>Papilionidae</taxon>
        <taxon>Parnassiinae</taxon>
        <taxon>Parnassini</taxon>
        <taxon>Parnassius</taxon>
        <taxon>Driopa</taxon>
    </lineage>
</organism>
<dbReference type="InterPro" id="IPR001878">
    <property type="entry name" value="Znf_CCHC"/>
</dbReference>
<name>A0AAV1LCL0_9NEOP</name>
<evidence type="ECO:0000313" key="3">
    <source>
        <dbReference type="EMBL" id="CAK1593093.1"/>
    </source>
</evidence>
<accession>A0AAV1LCL0</accession>
<gene>
    <name evidence="3" type="ORF">PARMNEM_LOCUS12931</name>
</gene>
<reference evidence="3 4" key="1">
    <citation type="submission" date="2023-11" db="EMBL/GenBank/DDBJ databases">
        <authorList>
            <person name="Hedman E."/>
            <person name="Englund M."/>
            <person name="Stromberg M."/>
            <person name="Nyberg Akerstrom W."/>
            <person name="Nylinder S."/>
            <person name="Jareborg N."/>
            <person name="Kallberg Y."/>
            <person name="Kronander E."/>
        </authorList>
    </citation>
    <scope>NUCLEOTIDE SEQUENCE [LARGE SCALE GENOMIC DNA]</scope>
</reference>
<dbReference type="PROSITE" id="PS50158">
    <property type="entry name" value="ZF_CCHC"/>
    <property type="match status" value="1"/>
</dbReference>
<protein>
    <recommendedName>
        <fullName evidence="2">CCHC-type domain-containing protein</fullName>
    </recommendedName>
</protein>
<dbReference type="PANTHER" id="PTHR47331:SF1">
    <property type="entry name" value="GAG-LIKE PROTEIN"/>
    <property type="match status" value="1"/>
</dbReference>
<feature type="domain" description="CCHC-type" evidence="2">
    <location>
        <begin position="371"/>
        <end position="386"/>
    </location>
</feature>
<keyword evidence="4" id="KW-1185">Reference proteome</keyword>
<dbReference type="GO" id="GO:0008270">
    <property type="term" value="F:zinc ion binding"/>
    <property type="evidence" value="ECO:0007669"/>
    <property type="project" value="UniProtKB-KW"/>
</dbReference>
<dbReference type="SMART" id="SM00343">
    <property type="entry name" value="ZnF_C2HC"/>
    <property type="match status" value="2"/>
</dbReference>
<comment type="caution">
    <text evidence="3">The sequence shown here is derived from an EMBL/GenBank/DDBJ whole genome shotgun (WGS) entry which is preliminary data.</text>
</comment>
<dbReference type="Gene3D" id="4.10.60.10">
    <property type="entry name" value="Zinc finger, CCHC-type"/>
    <property type="match status" value="1"/>
</dbReference>
<proteinExistence type="predicted"/>
<dbReference type="Proteomes" id="UP001314205">
    <property type="component" value="Unassembled WGS sequence"/>
</dbReference>
<keyword evidence="1" id="KW-0863">Zinc-finger</keyword>
<dbReference type="AlphaFoldDB" id="A0AAV1LCL0"/>
<dbReference type="PANTHER" id="PTHR47331">
    <property type="entry name" value="PHD-TYPE DOMAIN-CONTAINING PROTEIN"/>
    <property type="match status" value="1"/>
</dbReference>
<dbReference type="GO" id="GO:0003676">
    <property type="term" value="F:nucleic acid binding"/>
    <property type="evidence" value="ECO:0007669"/>
    <property type="project" value="InterPro"/>
</dbReference>
<dbReference type="InterPro" id="IPR005312">
    <property type="entry name" value="DUF1759"/>
</dbReference>
<evidence type="ECO:0000256" key="1">
    <source>
        <dbReference type="PROSITE-ProRule" id="PRU00047"/>
    </source>
</evidence>
<evidence type="ECO:0000313" key="4">
    <source>
        <dbReference type="Proteomes" id="UP001314205"/>
    </source>
</evidence>
<keyword evidence="1" id="KW-0862">Zinc</keyword>
<keyword evidence="1" id="KW-0479">Metal-binding</keyword>
<dbReference type="Pfam" id="PF03564">
    <property type="entry name" value="DUF1759"/>
    <property type="match status" value="1"/>
</dbReference>
<dbReference type="EMBL" id="CAVLGL010000088">
    <property type="protein sequence ID" value="CAK1593093.1"/>
    <property type="molecule type" value="Genomic_DNA"/>
</dbReference>
<evidence type="ECO:0000259" key="2">
    <source>
        <dbReference type="PROSITE" id="PS50158"/>
    </source>
</evidence>